<keyword evidence="4 8" id="KW-0378">Hydrolase</keyword>
<evidence type="ECO:0000256" key="3">
    <source>
        <dbReference type="ARBA" id="ARBA00022487"/>
    </source>
</evidence>
<comment type="function">
    <text evidence="8">Serine hydrolase involved in the detoxification of formaldehyde.</text>
</comment>
<dbReference type="RefSeq" id="WP_077449126.1">
    <property type="nucleotide sequence ID" value="NZ_FUGD01000102.1"/>
</dbReference>
<evidence type="ECO:0000256" key="8">
    <source>
        <dbReference type="RuleBase" id="RU363068"/>
    </source>
</evidence>
<dbReference type="NCBIfam" id="TIGR02821">
    <property type="entry name" value="fghA_ester_D"/>
    <property type="match status" value="1"/>
</dbReference>
<evidence type="ECO:0000256" key="2">
    <source>
        <dbReference type="ARBA" id="ARBA00012479"/>
    </source>
</evidence>
<feature type="active site" description="Charge relay system" evidence="7">
    <location>
        <position position="228"/>
    </location>
</feature>
<evidence type="ECO:0000256" key="7">
    <source>
        <dbReference type="PIRSR" id="PIRSR614186-1"/>
    </source>
</evidence>
<dbReference type="Pfam" id="PF00756">
    <property type="entry name" value="Esterase"/>
    <property type="match status" value="1"/>
</dbReference>
<dbReference type="InterPro" id="IPR014186">
    <property type="entry name" value="S-formylglutathione_hydrol"/>
</dbReference>
<dbReference type="PANTHER" id="PTHR10061">
    <property type="entry name" value="S-FORMYLGLUTATHIONE HYDROLASE"/>
    <property type="match status" value="1"/>
</dbReference>
<dbReference type="GO" id="GO:0005829">
    <property type="term" value="C:cytosol"/>
    <property type="evidence" value="ECO:0007669"/>
    <property type="project" value="TreeGrafter"/>
</dbReference>
<evidence type="ECO:0000313" key="10">
    <source>
        <dbReference type="Proteomes" id="UP000188169"/>
    </source>
</evidence>
<dbReference type="SUPFAM" id="SSF53474">
    <property type="entry name" value="alpha/beta-Hydrolases"/>
    <property type="match status" value="1"/>
</dbReference>
<feature type="active site" description="Charge relay system" evidence="7">
    <location>
        <position position="148"/>
    </location>
</feature>
<evidence type="ECO:0000256" key="1">
    <source>
        <dbReference type="ARBA" id="ARBA00005622"/>
    </source>
</evidence>
<keyword evidence="3 8" id="KW-0719">Serine esterase</keyword>
<dbReference type="AlphaFoldDB" id="A0A1R4EH37"/>
<accession>A0A1R4EH37</accession>
<dbReference type="Proteomes" id="UP000188169">
    <property type="component" value="Unassembled WGS sequence"/>
</dbReference>
<dbReference type="EC" id="3.1.2.12" evidence="2 6"/>
<evidence type="ECO:0000256" key="4">
    <source>
        <dbReference type="ARBA" id="ARBA00022801"/>
    </source>
</evidence>
<feature type="active site" description="Charge relay system" evidence="7">
    <location>
        <position position="262"/>
    </location>
</feature>
<dbReference type="GO" id="GO:0018738">
    <property type="term" value="F:S-formylglutathione hydrolase activity"/>
    <property type="evidence" value="ECO:0007669"/>
    <property type="project" value="UniProtKB-UniRule"/>
</dbReference>
<evidence type="ECO:0000313" key="9">
    <source>
        <dbReference type="EMBL" id="SJM37739.1"/>
    </source>
</evidence>
<dbReference type="EMBL" id="FUGD01000102">
    <property type="protein sequence ID" value="SJM37739.1"/>
    <property type="molecule type" value="Genomic_DNA"/>
</dbReference>
<comment type="similarity">
    <text evidence="1 8">Belongs to the esterase D family.</text>
</comment>
<dbReference type="Gene3D" id="3.40.50.1820">
    <property type="entry name" value="alpha/beta hydrolase"/>
    <property type="match status" value="1"/>
</dbReference>
<organism evidence="9 10">
    <name type="scientific">Psychrobacter pasteurii</name>
    <dbReference type="NCBI Taxonomy" id="1945520"/>
    <lineage>
        <taxon>Bacteria</taxon>
        <taxon>Pseudomonadati</taxon>
        <taxon>Pseudomonadota</taxon>
        <taxon>Gammaproteobacteria</taxon>
        <taxon>Moraxellales</taxon>
        <taxon>Moraxellaceae</taxon>
        <taxon>Psychrobacter</taxon>
    </lineage>
</organism>
<proteinExistence type="inferred from homology"/>
<dbReference type="OrthoDB" id="9782200at2"/>
<gene>
    <name evidence="9" type="primary">fghA</name>
    <name evidence="9" type="ORF">A1019T_01723</name>
</gene>
<evidence type="ECO:0000256" key="6">
    <source>
        <dbReference type="NCBIfam" id="TIGR02821"/>
    </source>
</evidence>
<dbReference type="GO" id="GO:0052689">
    <property type="term" value="F:carboxylic ester hydrolase activity"/>
    <property type="evidence" value="ECO:0007669"/>
    <property type="project" value="UniProtKB-KW"/>
</dbReference>
<evidence type="ECO:0000256" key="5">
    <source>
        <dbReference type="ARBA" id="ARBA00047590"/>
    </source>
</evidence>
<reference evidence="10" key="1">
    <citation type="submission" date="2017-02" db="EMBL/GenBank/DDBJ databases">
        <authorList>
            <person name="Mornico D."/>
        </authorList>
    </citation>
    <scope>NUCLEOTIDE SEQUENCE [LARGE SCALE GENOMIC DNA]</scope>
</reference>
<keyword evidence="10" id="KW-1185">Reference proteome</keyword>
<dbReference type="InterPro" id="IPR000801">
    <property type="entry name" value="Esterase-like"/>
</dbReference>
<protein>
    <recommendedName>
        <fullName evidence="2 6">S-formylglutathione hydrolase</fullName>
        <ecNumber evidence="2 6">3.1.2.12</ecNumber>
    </recommendedName>
</protein>
<dbReference type="STRING" id="1945520.A1019T_01723"/>
<dbReference type="GO" id="GO:0046294">
    <property type="term" value="P:formaldehyde catabolic process"/>
    <property type="evidence" value="ECO:0007669"/>
    <property type="project" value="InterPro"/>
</dbReference>
<dbReference type="PANTHER" id="PTHR10061:SF0">
    <property type="entry name" value="S-FORMYLGLUTATHIONE HYDROLASE"/>
    <property type="match status" value="1"/>
</dbReference>
<sequence length="286" mass="31969">MTQLTLISNNRCFNGEQRYYTHQSSVTNSEMSFSIYLPDEAVAGKTCPAILYLSGLTCSPDNVTHKAHFQQKCSELGMIFIAPDTSPKGDNIANDERYFVGQGASYYVDATEQPWAESFKMHSYIADEFYDLIRSQFAISSVGITGHSMGGHGAIMFGFKYPSKFISVSAIAPVCVASESDWGKAAFSEYFGEQTEQEMPWSQFDAAKVVEEAGKQYPLILVDQGAADNFYIDGYLRPEALQQACQKVEQPLTLRYHAGFDHSYYFIQTVIEDHIVHHYNAALTHG</sequence>
<dbReference type="InterPro" id="IPR029058">
    <property type="entry name" value="AB_hydrolase_fold"/>
</dbReference>
<comment type="catalytic activity">
    <reaction evidence="5 8">
        <text>S-formylglutathione + H2O = formate + glutathione + H(+)</text>
        <dbReference type="Rhea" id="RHEA:14961"/>
        <dbReference type="ChEBI" id="CHEBI:15377"/>
        <dbReference type="ChEBI" id="CHEBI:15378"/>
        <dbReference type="ChEBI" id="CHEBI:15740"/>
        <dbReference type="ChEBI" id="CHEBI:57688"/>
        <dbReference type="ChEBI" id="CHEBI:57925"/>
        <dbReference type="EC" id="3.1.2.12"/>
    </reaction>
</comment>
<name>A0A1R4EH37_9GAMM</name>